<evidence type="ECO:0000256" key="1">
    <source>
        <dbReference type="ARBA" id="ARBA00001917"/>
    </source>
</evidence>
<dbReference type="CDD" id="cd04747">
    <property type="entry name" value="OYE_like_5_FMN"/>
    <property type="match status" value="1"/>
</dbReference>
<name>A0A3A3FYS4_9BURK</name>
<gene>
    <name evidence="7" type="ORF">D3878_06980</name>
</gene>
<reference evidence="8" key="1">
    <citation type="submission" date="2018-09" db="EMBL/GenBank/DDBJ databases">
        <authorList>
            <person name="Zhu H."/>
        </authorList>
    </citation>
    <scope>NUCLEOTIDE SEQUENCE [LARGE SCALE GENOMIC DNA]</scope>
    <source>
        <strain evidence="8">K1S02-23</strain>
    </source>
</reference>
<evidence type="ECO:0000313" key="8">
    <source>
        <dbReference type="Proteomes" id="UP000266327"/>
    </source>
</evidence>
<keyword evidence="8" id="KW-1185">Reference proteome</keyword>
<keyword evidence="3" id="KW-0288">FMN</keyword>
<accession>A0A3A3FYS4</accession>
<sequence>MSKTSYGTLFDPVDIGGLHLKNRIVMAPMTRGFSPDGVPGEDVANYYRRRAESGVGLIVTEGTWVPHPGASNEENVPRFYGRDALDGWANVVSEVHAGGGRIVPQLWHVGLITKSKIEGLYEKGSGHTDLQVGPSGLGGGMGEMPSPINDPMSQRQIDDVIDAFATAAETACRLGFDGVAFHGAHGYLIDQFFWEGTNQRLDKYGGTIAQRTRFACEIVEESRRRTRPDFPLMFRFSQWKLQDYAARLCNTPQELEEFLTPLVNAGVDIFDCSQRRFWEPEFPGSDLNLAGWVKKITGKTVMTVGSVGLDLDVMPTLMGESSKPESLDRLIEMLERGDFDLVGVGRALLVDPAWPKKIRAGMHGELMSYHPDALLSLS</sequence>
<comment type="cofactor">
    <cofactor evidence="1">
        <name>FMN</name>
        <dbReference type="ChEBI" id="CHEBI:58210"/>
    </cofactor>
</comment>
<dbReference type="FunFam" id="3.20.20.70:FF:000262">
    <property type="entry name" value="NADH:flavin oxidoreductase"/>
    <property type="match status" value="1"/>
</dbReference>
<dbReference type="GO" id="GO:0050661">
    <property type="term" value="F:NADP binding"/>
    <property type="evidence" value="ECO:0007669"/>
    <property type="project" value="InterPro"/>
</dbReference>
<evidence type="ECO:0000256" key="5">
    <source>
        <dbReference type="ARBA" id="ARBA00023002"/>
    </source>
</evidence>
<evidence type="ECO:0000259" key="6">
    <source>
        <dbReference type="Pfam" id="PF00724"/>
    </source>
</evidence>
<keyword evidence="5" id="KW-0560">Oxidoreductase</keyword>
<dbReference type="AlphaFoldDB" id="A0A3A3FYS4"/>
<dbReference type="SUPFAM" id="SSF51395">
    <property type="entry name" value="FMN-linked oxidoreductases"/>
    <property type="match status" value="1"/>
</dbReference>
<organism evidence="7 8">
    <name type="scientific">Noviherbaspirillum sedimenti</name>
    <dbReference type="NCBI Taxonomy" id="2320865"/>
    <lineage>
        <taxon>Bacteria</taxon>
        <taxon>Pseudomonadati</taxon>
        <taxon>Pseudomonadota</taxon>
        <taxon>Betaproteobacteria</taxon>
        <taxon>Burkholderiales</taxon>
        <taxon>Oxalobacteraceae</taxon>
        <taxon>Noviherbaspirillum</taxon>
    </lineage>
</organism>
<dbReference type="PANTHER" id="PTHR43303:SF4">
    <property type="entry name" value="NADPH DEHYDROGENASE C23G7.10C-RELATED"/>
    <property type="match status" value="1"/>
</dbReference>
<dbReference type="Gene3D" id="3.20.20.70">
    <property type="entry name" value="Aldolase class I"/>
    <property type="match status" value="1"/>
</dbReference>
<dbReference type="GO" id="GO:0003959">
    <property type="term" value="F:NADPH dehydrogenase activity"/>
    <property type="evidence" value="ECO:0007669"/>
    <property type="project" value="InterPro"/>
</dbReference>
<keyword evidence="4" id="KW-0521">NADP</keyword>
<dbReference type="Proteomes" id="UP000266327">
    <property type="component" value="Unassembled WGS sequence"/>
</dbReference>
<evidence type="ECO:0000256" key="2">
    <source>
        <dbReference type="ARBA" id="ARBA00022630"/>
    </source>
</evidence>
<feature type="domain" description="NADH:flavin oxidoreductase/NADH oxidase N-terminal" evidence="6">
    <location>
        <begin position="9"/>
        <end position="362"/>
    </location>
</feature>
<dbReference type="PANTHER" id="PTHR43303">
    <property type="entry name" value="NADPH DEHYDROGENASE C23G7.10C-RELATED"/>
    <property type="match status" value="1"/>
</dbReference>
<dbReference type="OrthoDB" id="8523426at2"/>
<keyword evidence="2" id="KW-0285">Flavoprotein</keyword>
<dbReference type="InterPro" id="IPR044152">
    <property type="entry name" value="YqjM-like"/>
</dbReference>
<comment type="caution">
    <text evidence="7">The sequence shown here is derived from an EMBL/GenBank/DDBJ whole genome shotgun (WGS) entry which is preliminary data.</text>
</comment>
<evidence type="ECO:0000256" key="3">
    <source>
        <dbReference type="ARBA" id="ARBA00022643"/>
    </source>
</evidence>
<dbReference type="EMBL" id="QYUQ01000002">
    <property type="protein sequence ID" value="RJG01358.1"/>
    <property type="molecule type" value="Genomic_DNA"/>
</dbReference>
<dbReference type="RefSeq" id="WP_119784807.1">
    <property type="nucleotide sequence ID" value="NZ_QYUQ01000002.1"/>
</dbReference>
<evidence type="ECO:0000313" key="7">
    <source>
        <dbReference type="EMBL" id="RJG01358.1"/>
    </source>
</evidence>
<dbReference type="Pfam" id="PF00724">
    <property type="entry name" value="Oxidored_FMN"/>
    <property type="match status" value="1"/>
</dbReference>
<dbReference type="GO" id="GO:0010181">
    <property type="term" value="F:FMN binding"/>
    <property type="evidence" value="ECO:0007669"/>
    <property type="project" value="InterPro"/>
</dbReference>
<proteinExistence type="predicted"/>
<dbReference type="InterPro" id="IPR013785">
    <property type="entry name" value="Aldolase_TIM"/>
</dbReference>
<dbReference type="InterPro" id="IPR001155">
    <property type="entry name" value="OxRdtase_FMN_N"/>
</dbReference>
<protein>
    <submittedName>
        <fullName evidence="7">12-oxophytodienoate reductase</fullName>
    </submittedName>
</protein>
<evidence type="ECO:0000256" key="4">
    <source>
        <dbReference type="ARBA" id="ARBA00022857"/>
    </source>
</evidence>